<evidence type="ECO:0000259" key="2">
    <source>
        <dbReference type="PROSITE" id="PS50106"/>
    </source>
</evidence>
<name>A0A1J1I4E1_9DIPT</name>
<evidence type="ECO:0000313" key="4">
    <source>
        <dbReference type="Proteomes" id="UP000183832"/>
    </source>
</evidence>
<reference evidence="3 4" key="1">
    <citation type="submission" date="2015-04" db="EMBL/GenBank/DDBJ databases">
        <authorList>
            <person name="Syromyatnikov M.Y."/>
            <person name="Popov V.N."/>
        </authorList>
    </citation>
    <scope>NUCLEOTIDE SEQUENCE [LARGE SCALE GENOMIC DNA]</scope>
</reference>
<accession>A0A1J1I4E1</accession>
<dbReference type="PANTHER" id="PTHR11324">
    <property type="entry name" value="IL16-RELATED"/>
    <property type="match status" value="1"/>
</dbReference>
<dbReference type="Proteomes" id="UP000183832">
    <property type="component" value="Unassembled WGS sequence"/>
</dbReference>
<keyword evidence="4" id="KW-1185">Reference proteome</keyword>
<dbReference type="SUPFAM" id="SSF50156">
    <property type="entry name" value="PDZ domain-like"/>
    <property type="match status" value="1"/>
</dbReference>
<dbReference type="PANTHER" id="PTHR11324:SF16">
    <property type="entry name" value="PDZ DOMAIN-CONTAINING PROTEIN 2"/>
    <property type="match status" value="1"/>
</dbReference>
<organism evidence="3 4">
    <name type="scientific">Clunio marinus</name>
    <dbReference type="NCBI Taxonomy" id="568069"/>
    <lineage>
        <taxon>Eukaryota</taxon>
        <taxon>Metazoa</taxon>
        <taxon>Ecdysozoa</taxon>
        <taxon>Arthropoda</taxon>
        <taxon>Hexapoda</taxon>
        <taxon>Insecta</taxon>
        <taxon>Pterygota</taxon>
        <taxon>Neoptera</taxon>
        <taxon>Endopterygota</taxon>
        <taxon>Diptera</taxon>
        <taxon>Nematocera</taxon>
        <taxon>Chironomoidea</taxon>
        <taxon>Chironomidae</taxon>
        <taxon>Clunio</taxon>
    </lineage>
</organism>
<dbReference type="PROSITE" id="PS50106">
    <property type="entry name" value="PDZ"/>
    <property type="match status" value="1"/>
</dbReference>
<feature type="domain" description="PDZ" evidence="2">
    <location>
        <begin position="586"/>
        <end position="660"/>
    </location>
</feature>
<evidence type="ECO:0000313" key="3">
    <source>
        <dbReference type="EMBL" id="CRK94452.1"/>
    </source>
</evidence>
<proteinExistence type="predicted"/>
<sequence length="681" mass="76433">MRWLRRSSETPQLLGLSPLKSEDSLSVSTISINSIDQHQTPQRNETPSDDFRNMTLSRKSRIDQSQPLSWSKKLTKSTENCYNIQEGRIVERGLKGRYISPIRIKNKHNSSTRSTSPAGQSITSIKTISTSTPTHQLPHSEYFSASQTLNWRILQRDKLATCNFDGGRREDDQQSTERLFDEDRGRLRSVRSEFSRNVGGYSVPYREKRNPLNSTRLSCYKPLSPDKKFDTLKNYKSVDDFLSFCETNYSEMNDANISMPFIETSSKDLKISKKKTLNEPKTEKEPNQSLFGTLPRLKKHGITNKLRTMSGKTQKLFSKFYSNSNLKSNSSSSSDVCHDFILQRPNKEPTNVISSRRSLSYGTLPGSNEFSVKKLETEDGDSGILVNESGASSMVETDSSADDKTEIDNLKSYERNEISGKDLNEEAAKEESNLTTCRLSSSNDQILSLSTRPDFEVKRRLNQSMDELNKNEETPKRNSIVSEIVAMIEKNETKFNTMKNPRRLKSPTTTSPDTSATKFCAINSLNLCDDEKLKLKSAQSKDKICDENETANRINFDESLATLPSTPNFCTLPRRTKTSPNCLFLTVTLEKGPGKKSLGFTIVGGADSPRGALGIFIKSIMPNGQAIESGLLRAGDEILAVNGQVCHDLTHQNAVRMFKSVRSGEIVLNICRRKGNVCVVK</sequence>
<dbReference type="InterPro" id="IPR001478">
    <property type="entry name" value="PDZ"/>
</dbReference>
<dbReference type="Pfam" id="PF00595">
    <property type="entry name" value="PDZ"/>
    <property type="match status" value="1"/>
</dbReference>
<protein>
    <submittedName>
        <fullName evidence="3">CLUMA_CG007959, isoform A</fullName>
    </submittedName>
</protein>
<gene>
    <name evidence="3" type="ORF">CLUMA_CG007959</name>
</gene>
<dbReference type="OrthoDB" id="6022711at2759"/>
<dbReference type="Gene3D" id="2.30.42.10">
    <property type="match status" value="1"/>
</dbReference>
<dbReference type="STRING" id="568069.A0A1J1I4E1"/>
<dbReference type="CDD" id="cd06759">
    <property type="entry name" value="PDZ3_PDZD2-PDZ1_hPro-IL-16-like"/>
    <property type="match status" value="1"/>
</dbReference>
<dbReference type="EMBL" id="CVRI01000038">
    <property type="protein sequence ID" value="CRK94452.1"/>
    <property type="molecule type" value="Genomic_DNA"/>
</dbReference>
<dbReference type="SMART" id="SM00228">
    <property type="entry name" value="PDZ"/>
    <property type="match status" value="1"/>
</dbReference>
<evidence type="ECO:0000256" key="1">
    <source>
        <dbReference type="SAM" id="MobiDB-lite"/>
    </source>
</evidence>
<feature type="region of interest" description="Disordered" evidence="1">
    <location>
        <begin position="32"/>
        <end position="52"/>
    </location>
</feature>
<dbReference type="InterPro" id="IPR036034">
    <property type="entry name" value="PDZ_sf"/>
</dbReference>
<dbReference type="AlphaFoldDB" id="A0A1J1I4E1"/>
<feature type="compositionally biased region" description="Polar residues" evidence="1">
    <location>
        <begin position="32"/>
        <end position="45"/>
    </location>
</feature>